<dbReference type="GO" id="GO:0051015">
    <property type="term" value="F:actin filament binding"/>
    <property type="evidence" value="ECO:0007669"/>
    <property type="project" value="TreeGrafter"/>
</dbReference>
<comment type="subcellular location">
    <subcellularLocation>
        <location evidence="1 7">Cytoplasm</location>
        <location evidence="1 7">Cytoskeleton</location>
    </subcellularLocation>
</comment>
<evidence type="ECO:0000256" key="2">
    <source>
        <dbReference type="ARBA" id="ARBA00006039"/>
    </source>
</evidence>
<dbReference type="EMBL" id="UYSG01000300">
    <property type="protein sequence ID" value="VDL19023.1"/>
    <property type="molecule type" value="Genomic_DNA"/>
</dbReference>
<dbReference type="GO" id="GO:0051490">
    <property type="term" value="P:negative regulation of filopodium assembly"/>
    <property type="evidence" value="ECO:0007669"/>
    <property type="project" value="TreeGrafter"/>
</dbReference>
<dbReference type="GO" id="GO:0010591">
    <property type="term" value="P:regulation of lamellipodium assembly"/>
    <property type="evidence" value="ECO:0007669"/>
    <property type="project" value="TreeGrafter"/>
</dbReference>
<organism evidence="10">
    <name type="scientific">Hymenolepis diminuta</name>
    <name type="common">Rat tapeworm</name>
    <dbReference type="NCBI Taxonomy" id="6216"/>
    <lineage>
        <taxon>Eukaryota</taxon>
        <taxon>Metazoa</taxon>
        <taxon>Spiralia</taxon>
        <taxon>Lophotrochozoa</taxon>
        <taxon>Platyhelminthes</taxon>
        <taxon>Cestoda</taxon>
        <taxon>Eucestoda</taxon>
        <taxon>Cyclophyllidea</taxon>
        <taxon>Hymenolepididae</taxon>
        <taxon>Hymenolepis</taxon>
    </lineage>
</organism>
<evidence type="ECO:0000256" key="7">
    <source>
        <dbReference type="RuleBase" id="RU365078"/>
    </source>
</evidence>
<protein>
    <recommendedName>
        <fullName evidence="7">F-actin-capping protein subunit beta</fullName>
    </recommendedName>
</protein>
<evidence type="ECO:0000313" key="9">
    <source>
        <dbReference type="Proteomes" id="UP000274504"/>
    </source>
</evidence>
<evidence type="ECO:0000256" key="3">
    <source>
        <dbReference type="ARBA" id="ARBA00022467"/>
    </source>
</evidence>
<keyword evidence="6 7" id="KW-0206">Cytoskeleton</keyword>
<evidence type="ECO:0000256" key="1">
    <source>
        <dbReference type="ARBA" id="ARBA00004245"/>
    </source>
</evidence>
<dbReference type="STRING" id="6216.A0A0R3SAY3"/>
<keyword evidence="3 7" id="KW-0117">Actin capping</keyword>
<comment type="subunit">
    <text evidence="7">Heterodimer of an alpha and a beta subunit.</text>
</comment>
<dbReference type="InterPro" id="IPR001698">
    <property type="entry name" value="CAPZB"/>
</dbReference>
<dbReference type="Gene3D" id="1.20.58.570">
    <property type="match status" value="1"/>
</dbReference>
<dbReference type="PRINTS" id="PR00192">
    <property type="entry name" value="FACTINCAPB"/>
</dbReference>
<dbReference type="Pfam" id="PF01115">
    <property type="entry name" value="F_actin_cap_B"/>
    <property type="match status" value="1"/>
</dbReference>
<evidence type="ECO:0000313" key="10">
    <source>
        <dbReference type="WBParaSite" id="HDID_0000156101-mRNA-1"/>
    </source>
</evidence>
<dbReference type="Gene3D" id="3.90.1150.210">
    <property type="entry name" value="F-actin capping protein, beta subunit"/>
    <property type="match status" value="1"/>
</dbReference>
<dbReference type="PANTHER" id="PTHR10619">
    <property type="entry name" value="F-ACTIN-CAPPING PROTEIN SUBUNIT BETA"/>
    <property type="match status" value="1"/>
</dbReference>
<keyword evidence="4 7" id="KW-0963">Cytoplasm</keyword>
<dbReference type="WBParaSite" id="HDID_0000156101-mRNA-1">
    <property type="protein sequence ID" value="HDID_0000156101-mRNA-1"/>
    <property type="gene ID" value="HDID_0000156101"/>
</dbReference>
<dbReference type="InterPro" id="IPR043175">
    <property type="entry name" value="CAPZB_N"/>
</dbReference>
<dbReference type="SUPFAM" id="SSF90096">
    <property type="entry name" value="Subunits of heterodimeric actin filament capping protein Capz"/>
    <property type="match status" value="1"/>
</dbReference>
<name>A0A0R3SAY3_HYMDI</name>
<evidence type="ECO:0000256" key="6">
    <source>
        <dbReference type="ARBA" id="ARBA00023212"/>
    </source>
</evidence>
<proteinExistence type="inferred from homology"/>
<evidence type="ECO:0000256" key="4">
    <source>
        <dbReference type="ARBA" id="ARBA00022490"/>
    </source>
</evidence>
<dbReference type="Proteomes" id="UP000274504">
    <property type="component" value="Unassembled WGS sequence"/>
</dbReference>
<comment type="function">
    <text evidence="7">F-actin-capping proteins bind in a Ca(2+)-independent manner to the fast growing ends of actin filaments (barbed end) thereby blocking the exchange of subunits at these ends. Unlike other capping proteins (such as gelsolin and severin), these proteins do not sever actin filaments.</text>
</comment>
<dbReference type="GO" id="GO:0008290">
    <property type="term" value="C:F-actin capping protein complex"/>
    <property type="evidence" value="ECO:0007669"/>
    <property type="project" value="UniProtKB-UniRule"/>
</dbReference>
<dbReference type="InterPro" id="IPR042276">
    <property type="entry name" value="CapZ_alpha/beta_2"/>
</dbReference>
<sequence length="273" mass="30585">MGSQDDQLNSALDLLRRMPPQKFEHVLQCVLDICPQISDAVLSTVDQPMKIKHDAKAGRDYLLSDFNRDGDSFRSPWTNTYDPPLEDGVVPSERLRTLEIDANNAFDQYRQMYFEGGISSVYCWDLDQGFAMAILIKKSGNAASASGCWESVHVVEVLEHSTAKSAHYKLTSTVIMWIATNTSDCGASTLSGHLSRVLDRELPLPDRKQHIVNIGSLVESHENQMRSTLNDVYFGTSKSIIDSMRSYHSADEELARRKLAQNMNEAVAQQKAQ</sequence>
<evidence type="ECO:0000313" key="8">
    <source>
        <dbReference type="EMBL" id="VDL19023.1"/>
    </source>
</evidence>
<comment type="similarity">
    <text evidence="2 7">Belongs to the F-actin-capping protein beta subunit family.</text>
</comment>
<dbReference type="GO" id="GO:0000902">
    <property type="term" value="P:cell morphogenesis"/>
    <property type="evidence" value="ECO:0007669"/>
    <property type="project" value="TreeGrafter"/>
</dbReference>
<gene>
    <name evidence="8" type="ORF">HDID_LOCUS1562</name>
</gene>
<keyword evidence="5 7" id="KW-0009">Actin-binding</keyword>
<dbReference type="OrthoDB" id="9979678at2759"/>
<accession>A0A0R3SAY3</accession>
<reference evidence="10" key="1">
    <citation type="submission" date="2017-02" db="UniProtKB">
        <authorList>
            <consortium name="WormBaseParasite"/>
        </authorList>
    </citation>
    <scope>IDENTIFICATION</scope>
</reference>
<reference evidence="8 9" key="2">
    <citation type="submission" date="2018-11" db="EMBL/GenBank/DDBJ databases">
        <authorList>
            <consortium name="Pathogen Informatics"/>
        </authorList>
    </citation>
    <scope>NUCLEOTIDE SEQUENCE [LARGE SCALE GENOMIC DNA]</scope>
</reference>
<dbReference type="GO" id="GO:0051016">
    <property type="term" value="P:barbed-end actin filament capping"/>
    <property type="evidence" value="ECO:0007669"/>
    <property type="project" value="UniProtKB-UniRule"/>
</dbReference>
<dbReference type="AlphaFoldDB" id="A0A0R3SAY3"/>
<dbReference type="FunFam" id="1.20.58.570:FF:000001">
    <property type="entry name" value="F-actin-capping protein subunit beta"/>
    <property type="match status" value="1"/>
</dbReference>
<dbReference type="PANTHER" id="PTHR10619:SF0">
    <property type="entry name" value="F-ACTIN-CAPPING PROTEIN SUBUNIT BETA ISOFORMS 1 AND 2"/>
    <property type="match status" value="1"/>
</dbReference>
<dbReference type="InterPro" id="IPR037282">
    <property type="entry name" value="CapZ_alpha/beta"/>
</dbReference>
<evidence type="ECO:0000256" key="5">
    <source>
        <dbReference type="ARBA" id="ARBA00023203"/>
    </source>
</evidence>